<evidence type="ECO:0000259" key="1">
    <source>
        <dbReference type="Pfam" id="PF01841"/>
    </source>
</evidence>
<keyword evidence="3" id="KW-0378">Hydrolase</keyword>
<dbReference type="InterPro" id="IPR024618">
    <property type="entry name" value="DUF3857"/>
</dbReference>
<dbReference type="Gene3D" id="2.60.40.3140">
    <property type="match status" value="1"/>
</dbReference>
<dbReference type="Proteomes" id="UP000236416">
    <property type="component" value="Unassembled WGS sequence"/>
</dbReference>
<evidence type="ECO:0000259" key="2">
    <source>
        <dbReference type="Pfam" id="PF12969"/>
    </source>
</evidence>
<feature type="domain" description="DUF3857" evidence="2">
    <location>
        <begin position="74"/>
        <end position="211"/>
    </location>
</feature>
<evidence type="ECO:0000313" key="3">
    <source>
        <dbReference type="EMBL" id="POA99291.1"/>
    </source>
</evidence>
<dbReference type="InterPro" id="IPR002931">
    <property type="entry name" value="Transglutaminase-like"/>
</dbReference>
<proteinExistence type="predicted"/>
<name>A0A2K4MQB7_9NEIS</name>
<dbReference type="Pfam" id="PF01841">
    <property type="entry name" value="Transglut_core"/>
    <property type="match status" value="1"/>
</dbReference>
<dbReference type="GO" id="GO:0008233">
    <property type="term" value="F:peptidase activity"/>
    <property type="evidence" value="ECO:0007669"/>
    <property type="project" value="UniProtKB-KW"/>
</dbReference>
<dbReference type="Gene3D" id="3.10.620.30">
    <property type="match status" value="1"/>
</dbReference>
<accession>A0A2K4MQB7</accession>
<gene>
    <name evidence="3" type="ORF">C2134_07750</name>
</gene>
<dbReference type="SUPFAM" id="SSF54001">
    <property type="entry name" value="Cysteine proteinases"/>
    <property type="match status" value="1"/>
</dbReference>
<feature type="domain" description="Transglutaminase-like" evidence="1">
    <location>
        <begin position="293"/>
        <end position="368"/>
    </location>
</feature>
<dbReference type="InterPro" id="IPR038765">
    <property type="entry name" value="Papain-like_cys_pep_sf"/>
</dbReference>
<dbReference type="AlphaFoldDB" id="A0A2K4MQB7"/>
<keyword evidence="4" id="KW-1185">Reference proteome</keyword>
<dbReference type="Pfam" id="PF12969">
    <property type="entry name" value="DUF3857"/>
    <property type="match status" value="1"/>
</dbReference>
<comment type="caution">
    <text evidence="3">The sequence shown here is derived from an EMBL/GenBank/DDBJ whole genome shotgun (WGS) entry which is preliminary data.</text>
</comment>
<organism evidence="3 4">
    <name type="scientific">Chromobacterium sinusclupearum</name>
    <dbReference type="NCBI Taxonomy" id="2077146"/>
    <lineage>
        <taxon>Bacteria</taxon>
        <taxon>Pseudomonadati</taxon>
        <taxon>Pseudomonadota</taxon>
        <taxon>Betaproteobacteria</taxon>
        <taxon>Neisseriales</taxon>
        <taxon>Chromobacteriaceae</taxon>
        <taxon>Chromobacterium</taxon>
    </lineage>
</organism>
<reference evidence="3 4" key="1">
    <citation type="submission" date="2018-01" db="EMBL/GenBank/DDBJ databases">
        <title>Genomic Sequence of Chromobacterium MWU13-2610 from wild cranberry bogs within the Cape Cod National Seashore.</title>
        <authorList>
            <person name="O'Hara-Hanley K."/>
            <person name="Soby S."/>
            <person name="Harrison A."/>
        </authorList>
    </citation>
    <scope>NUCLEOTIDE SEQUENCE [LARGE SCALE GENOMIC DNA]</scope>
    <source>
        <strain evidence="3 4">MWU13-2610</strain>
    </source>
</reference>
<protein>
    <submittedName>
        <fullName evidence="3">Cysteine protease</fullName>
    </submittedName>
</protein>
<evidence type="ECO:0000313" key="4">
    <source>
        <dbReference type="Proteomes" id="UP000236416"/>
    </source>
</evidence>
<sequence length="646" mass="71857">MPPRGNILVIYANSPCRASRRGPTDGFIKMRIPVSRLSLAAMLACAGHAANAARQPVSEAPLALQTSIDCQHNADNSLDCTTRNQFTILKPAGKDFLSRIDFTYPDTDRLDVVSGEVRQQDGRVIKLEKSQVETRAAPNPYAGVSRDKQTWLAFPELAVGSQVRYEVKHHIAAPPLSRELLYRLDFDPEPVRYDAYHFELRSPRALLWRGESMDGFQVAAAADGKSITVDQQGVRYLNFTNEWDNSAIRRWPRLSIATSDQPQQHFGSYAARYNEILAAPLPPGAAAVVAAQQGKPAAQQVAAFMQHINSHYRYLNDQRLAERGLVPFTLAEIEQHGYGDCKDLATLLTAMLRHAGINAEPALVFRGNFAPEPLLPGLGTVNHMIVRAMVDGKVAWLDATNPFFAPDRIMPDLQERATYLIGSDGSVRQERIPRQAPTTDMVVKRHEVLRQDGSALVSSVSVMAGWPLVELTMRDRYQGSSSSEQSICRGSGNQPQGCKVERAATGFLLPDSYPVRIQSVDTRAVEKISGLYLYDPHLDKRWNDFDNYRSNGNQADVYLGDPETMERTVTLQGAKPIQPPFSCQARSPWFDLDLKQTSSASGLRYEFRLTRKVRWLDHADIASPAFAKLSAEARACVTQARQIIKL</sequence>
<dbReference type="EMBL" id="PPTF01000023">
    <property type="protein sequence ID" value="POA99291.1"/>
    <property type="molecule type" value="Genomic_DNA"/>
</dbReference>
<dbReference type="GO" id="GO:0006508">
    <property type="term" value="P:proteolysis"/>
    <property type="evidence" value="ECO:0007669"/>
    <property type="project" value="UniProtKB-KW"/>
</dbReference>
<keyword evidence="3" id="KW-0645">Protease</keyword>